<dbReference type="PRINTS" id="PR00508">
    <property type="entry name" value="S21N4MTFRASE"/>
</dbReference>
<dbReference type="PANTHER" id="PTHR13370">
    <property type="entry name" value="RNA METHYLASE-RELATED"/>
    <property type="match status" value="1"/>
</dbReference>
<comment type="caution">
    <text evidence="7">The sequence shown here is derived from an EMBL/GenBank/DDBJ whole genome shotgun (WGS) entry which is preliminary data.</text>
</comment>
<evidence type="ECO:0000256" key="2">
    <source>
        <dbReference type="ARBA" id="ARBA00022603"/>
    </source>
</evidence>
<dbReference type="Proteomes" id="UP000004283">
    <property type="component" value="Unassembled WGS sequence"/>
</dbReference>
<evidence type="ECO:0000313" key="7">
    <source>
        <dbReference type="EMBL" id="EEJ42656.1"/>
    </source>
</evidence>
<feature type="domain" description="DNA methylase N-4/N-6" evidence="6">
    <location>
        <begin position="20"/>
        <end position="220"/>
    </location>
</feature>
<comment type="similarity">
    <text evidence="1 5">Belongs to the N(4)/N(6)-methyltransferase family.</text>
</comment>
<dbReference type="AlphaFoldDB" id="C2KJB9"/>
<keyword evidence="4" id="KW-0680">Restriction system</keyword>
<dbReference type="REBASE" id="42677">
    <property type="entry name" value="M.Lme19254ORF735P"/>
</dbReference>
<dbReference type="GO" id="GO:0009307">
    <property type="term" value="P:DNA restriction-modification system"/>
    <property type="evidence" value="ECO:0007669"/>
    <property type="project" value="UniProtKB-KW"/>
</dbReference>
<dbReference type="InterPro" id="IPR001091">
    <property type="entry name" value="RM_Methyltransferase"/>
</dbReference>
<dbReference type="Pfam" id="PF01555">
    <property type="entry name" value="N6_N4_Mtase"/>
    <property type="match status" value="1"/>
</dbReference>
<dbReference type="GO" id="GO:0005737">
    <property type="term" value="C:cytoplasm"/>
    <property type="evidence" value="ECO:0007669"/>
    <property type="project" value="TreeGrafter"/>
</dbReference>
<protein>
    <recommendedName>
        <fullName evidence="5">Methyltransferase</fullName>
        <ecNumber evidence="5">2.1.1.-</ecNumber>
    </recommendedName>
</protein>
<evidence type="ECO:0000313" key="8">
    <source>
        <dbReference type="Proteomes" id="UP000004283"/>
    </source>
</evidence>
<dbReference type="GO" id="GO:0008170">
    <property type="term" value="F:N-methyltransferase activity"/>
    <property type="evidence" value="ECO:0007669"/>
    <property type="project" value="InterPro"/>
</dbReference>
<accession>C2KJB9</accession>
<evidence type="ECO:0000256" key="3">
    <source>
        <dbReference type="ARBA" id="ARBA00022679"/>
    </source>
</evidence>
<dbReference type="PROSITE" id="PS00092">
    <property type="entry name" value="N6_MTASE"/>
    <property type="match status" value="1"/>
</dbReference>
<reference evidence="7 8" key="1">
    <citation type="submission" date="2009-04" db="EMBL/GenBank/DDBJ databases">
        <authorList>
            <person name="Qin X."/>
            <person name="Bachman B."/>
            <person name="Battles P."/>
            <person name="Bell A."/>
            <person name="Bess C."/>
            <person name="Bickham C."/>
            <person name="Chaboub L."/>
            <person name="Chen D."/>
            <person name="Coyle M."/>
            <person name="Deiros D.R."/>
            <person name="Dinh H."/>
            <person name="Forbes L."/>
            <person name="Fowler G."/>
            <person name="Francisco L."/>
            <person name="Fu Q."/>
            <person name="Gubbala S."/>
            <person name="Hale W."/>
            <person name="Han Y."/>
            <person name="Hemphill L."/>
            <person name="Highlander S.K."/>
            <person name="Hirani K."/>
            <person name="Hogues M."/>
            <person name="Jackson L."/>
            <person name="Jakkamsetti A."/>
            <person name="Javaid M."/>
            <person name="Jiang H."/>
            <person name="Korchina V."/>
            <person name="Kovar C."/>
            <person name="Lara F."/>
            <person name="Lee S."/>
            <person name="Mata R."/>
            <person name="Mathew T."/>
            <person name="Moen C."/>
            <person name="Morales K."/>
            <person name="Munidasa M."/>
            <person name="Nazareth L."/>
            <person name="Ngo R."/>
            <person name="Nguyen L."/>
            <person name="Okwuonu G."/>
            <person name="Ongeri F."/>
            <person name="Patil S."/>
            <person name="Petrosino J."/>
            <person name="Pham C."/>
            <person name="Pham P."/>
            <person name="Pu L.-L."/>
            <person name="Puazo M."/>
            <person name="Raj R."/>
            <person name="Reid J."/>
            <person name="Rouhana J."/>
            <person name="Saada N."/>
            <person name="Shang Y."/>
            <person name="Simmons D."/>
            <person name="Thornton R."/>
            <person name="Warren J."/>
            <person name="Weissenberger G."/>
            <person name="Zhang J."/>
            <person name="Zhang L."/>
            <person name="Zhou C."/>
            <person name="Zhu D."/>
            <person name="Muzny D."/>
            <person name="Worley K."/>
            <person name="Gibbs R."/>
        </authorList>
    </citation>
    <scope>NUCLEOTIDE SEQUENCE [LARGE SCALE GENOMIC DNA]</scope>
    <source>
        <strain evidence="7 8">ATCC 19254</strain>
    </source>
</reference>
<dbReference type="EMBL" id="ACKV01000035">
    <property type="protein sequence ID" value="EEJ42656.1"/>
    <property type="molecule type" value="Genomic_DNA"/>
</dbReference>
<name>C2KJB9_LEUMC</name>
<gene>
    <name evidence="7" type="ORF">HMPREF0555_0735</name>
</gene>
<sequence length="231" mass="26810">MKLINGNNLDALSDIPDNSIDLILTDPPYNISRKNNFESLNRAGIDFGDWDKNADLLTWIDKVPRIVKKGASIIIFNAWRNLGDIAERLEKNGFVVKDIIRWEKTNPMPRNRDRRYIVDYEFAIWAVEKHNKWIFNRQSNKYDRSEIRVPITGKAEKILGSHPTQKPIKLMEELLLRHSNENDIVLDPFMGSGSTGVACRNLNREFIGIELDETYFKIAENRIREAQTLVI</sequence>
<keyword evidence="2 7" id="KW-0489">Methyltransferase</keyword>
<evidence type="ECO:0000259" key="6">
    <source>
        <dbReference type="Pfam" id="PF01555"/>
    </source>
</evidence>
<proteinExistence type="inferred from homology"/>
<dbReference type="EC" id="2.1.1.-" evidence="5"/>
<organism evidence="7 8">
    <name type="scientific">Leuconostoc mesenteroides subsp. cremoris ATCC 19254</name>
    <dbReference type="NCBI Taxonomy" id="586220"/>
    <lineage>
        <taxon>Bacteria</taxon>
        <taxon>Bacillati</taxon>
        <taxon>Bacillota</taxon>
        <taxon>Bacilli</taxon>
        <taxon>Lactobacillales</taxon>
        <taxon>Lactobacillaceae</taxon>
        <taxon>Leuconostoc</taxon>
    </lineage>
</organism>
<dbReference type="SUPFAM" id="SSF53335">
    <property type="entry name" value="S-adenosyl-L-methionine-dependent methyltransferases"/>
    <property type="match status" value="1"/>
</dbReference>
<dbReference type="GO" id="GO:0009007">
    <property type="term" value="F:site-specific DNA-methyltransferase (adenine-specific) activity"/>
    <property type="evidence" value="ECO:0007669"/>
    <property type="project" value="TreeGrafter"/>
</dbReference>
<keyword evidence="3 7" id="KW-0808">Transferase</keyword>
<evidence type="ECO:0000256" key="1">
    <source>
        <dbReference type="ARBA" id="ARBA00006594"/>
    </source>
</evidence>
<dbReference type="PANTHER" id="PTHR13370:SF3">
    <property type="entry name" value="TRNA (GUANINE(10)-N2)-METHYLTRANSFERASE HOMOLOG"/>
    <property type="match status" value="1"/>
</dbReference>
<dbReference type="HOGENOM" id="CLU_024927_5_1_9"/>
<dbReference type="Gene3D" id="3.40.50.150">
    <property type="entry name" value="Vaccinia Virus protein VP39"/>
    <property type="match status" value="1"/>
</dbReference>
<evidence type="ECO:0000256" key="5">
    <source>
        <dbReference type="RuleBase" id="RU362026"/>
    </source>
</evidence>
<evidence type="ECO:0000256" key="4">
    <source>
        <dbReference type="ARBA" id="ARBA00022747"/>
    </source>
</evidence>
<dbReference type="GO" id="GO:0003677">
    <property type="term" value="F:DNA binding"/>
    <property type="evidence" value="ECO:0007669"/>
    <property type="project" value="InterPro"/>
</dbReference>
<dbReference type="InterPro" id="IPR002052">
    <property type="entry name" value="DNA_methylase_N6_adenine_CS"/>
</dbReference>
<dbReference type="InterPro" id="IPR002941">
    <property type="entry name" value="DNA_methylase_N4/N6"/>
</dbReference>
<dbReference type="GO" id="GO:0032259">
    <property type="term" value="P:methylation"/>
    <property type="evidence" value="ECO:0007669"/>
    <property type="project" value="UniProtKB-KW"/>
</dbReference>
<dbReference type="InterPro" id="IPR029063">
    <property type="entry name" value="SAM-dependent_MTases_sf"/>
</dbReference>
<dbReference type="RefSeq" id="WP_002814908.1">
    <property type="nucleotide sequence ID" value="NZ_GG693383.1"/>
</dbReference>